<dbReference type="InterPro" id="IPR032710">
    <property type="entry name" value="NTF2-like_dom_sf"/>
</dbReference>
<reference evidence="3" key="1">
    <citation type="submission" date="2016-06" db="EMBL/GenBank/DDBJ databases">
        <authorList>
            <person name="Varghese N."/>
            <person name="Submissions Spin"/>
        </authorList>
    </citation>
    <scope>NUCLEOTIDE SEQUENCE [LARGE SCALE GENOMIC DNA]</scope>
    <source>
        <strain evidence="3">DSM 45160</strain>
    </source>
</reference>
<proteinExistence type="predicted"/>
<dbReference type="Gene3D" id="3.10.450.50">
    <property type="match status" value="1"/>
</dbReference>
<feature type="domain" description="DUF4440" evidence="1">
    <location>
        <begin position="18"/>
        <end position="121"/>
    </location>
</feature>
<dbReference type="EMBL" id="LT607409">
    <property type="protein sequence ID" value="SCF06603.1"/>
    <property type="molecule type" value="Genomic_DNA"/>
</dbReference>
<evidence type="ECO:0000313" key="3">
    <source>
        <dbReference type="Proteomes" id="UP000198224"/>
    </source>
</evidence>
<dbReference type="AlphaFoldDB" id="A0A1C4XDM1"/>
<dbReference type="InterPro" id="IPR011944">
    <property type="entry name" value="Steroid_delta5-4_isomerase"/>
</dbReference>
<keyword evidence="3" id="KW-1185">Reference proteome</keyword>
<dbReference type="CDD" id="cd00531">
    <property type="entry name" value="NTF2_like"/>
    <property type="match status" value="1"/>
</dbReference>
<dbReference type="Proteomes" id="UP000198224">
    <property type="component" value="Chromosome I"/>
</dbReference>
<organism evidence="2 3">
    <name type="scientific">Micromonospora chokoriensis</name>
    <dbReference type="NCBI Taxonomy" id="356851"/>
    <lineage>
        <taxon>Bacteria</taxon>
        <taxon>Bacillati</taxon>
        <taxon>Actinomycetota</taxon>
        <taxon>Actinomycetes</taxon>
        <taxon>Micromonosporales</taxon>
        <taxon>Micromonosporaceae</taxon>
        <taxon>Micromonospora</taxon>
    </lineage>
</organism>
<dbReference type="InterPro" id="IPR027843">
    <property type="entry name" value="DUF4440"/>
</dbReference>
<evidence type="ECO:0000313" key="2">
    <source>
        <dbReference type="EMBL" id="SCF06603.1"/>
    </source>
</evidence>
<sequence length="132" mass="14643">MTAISGESLLTDDANKHVEHYAQAFNSGDPELLDRMYTEDAVAVWGPNEPLTGQARREYVAEFLTRRPVMTAKTRHAYVTGDTALMVVDWSIDMTGDDGEPEHHEGVGLDVLRRGADGLWRHAIDDPYGDVS</sequence>
<dbReference type="SUPFAM" id="SSF54427">
    <property type="entry name" value="NTF2-like"/>
    <property type="match status" value="1"/>
</dbReference>
<dbReference type="NCBIfam" id="TIGR02246">
    <property type="entry name" value="SgcJ/EcaC family oxidoreductase"/>
    <property type="match status" value="1"/>
</dbReference>
<dbReference type="Pfam" id="PF14534">
    <property type="entry name" value="DUF4440"/>
    <property type="match status" value="1"/>
</dbReference>
<protein>
    <recommendedName>
        <fullName evidence="1">DUF4440 domain-containing protein</fullName>
    </recommendedName>
</protein>
<dbReference type="RefSeq" id="WP_088988852.1">
    <property type="nucleotide sequence ID" value="NZ_LT607409.1"/>
</dbReference>
<accession>A0A1C4XDM1</accession>
<gene>
    <name evidence="2" type="ORF">GA0070612_3492</name>
</gene>
<evidence type="ECO:0000259" key="1">
    <source>
        <dbReference type="Pfam" id="PF14534"/>
    </source>
</evidence>
<name>A0A1C4XDM1_9ACTN</name>